<feature type="domain" description="NAD(P)-binding" evidence="1">
    <location>
        <begin position="19"/>
        <end position="138"/>
    </location>
</feature>
<organism evidence="2 3">
    <name type="scientific">Schleiferia thermophila</name>
    <dbReference type="NCBI Taxonomy" id="884107"/>
    <lineage>
        <taxon>Bacteria</taxon>
        <taxon>Pseudomonadati</taxon>
        <taxon>Bacteroidota</taxon>
        <taxon>Flavobacteriia</taxon>
        <taxon>Flavobacteriales</taxon>
        <taxon>Schleiferiaceae</taxon>
        <taxon>Schleiferia</taxon>
    </lineage>
</organism>
<dbReference type="InterPro" id="IPR016040">
    <property type="entry name" value="NAD(P)-bd_dom"/>
</dbReference>
<dbReference type="PANTHER" id="PTHR14097:SF7">
    <property type="entry name" value="OXIDOREDUCTASE HTATIP2"/>
    <property type="match status" value="1"/>
</dbReference>
<dbReference type="Proteomes" id="UP000253517">
    <property type="component" value="Unassembled WGS sequence"/>
</dbReference>
<reference evidence="2 3" key="1">
    <citation type="submission" date="2018-07" db="EMBL/GenBank/DDBJ databases">
        <title>Genomic Encyclopedia of Type Strains, Phase IV (KMG-IV): sequencing the most valuable type-strain genomes for metagenomic binning, comparative biology and taxonomic classification.</title>
        <authorList>
            <person name="Goeker M."/>
        </authorList>
    </citation>
    <scope>NUCLEOTIDE SEQUENCE [LARGE SCALE GENOMIC DNA]</scope>
    <source>
        <strain evidence="2 3">DSM 21410</strain>
    </source>
</reference>
<name>A0A369A7Q6_9FLAO</name>
<dbReference type="Gene3D" id="3.40.50.720">
    <property type="entry name" value="NAD(P)-binding Rossmann-like Domain"/>
    <property type="match status" value="1"/>
</dbReference>
<evidence type="ECO:0000313" key="3">
    <source>
        <dbReference type="Proteomes" id="UP000253517"/>
    </source>
</evidence>
<gene>
    <name evidence="2" type="ORF">DES35_101677</name>
</gene>
<comment type="caution">
    <text evidence="2">The sequence shown here is derived from an EMBL/GenBank/DDBJ whole genome shotgun (WGS) entry which is preliminary data.</text>
</comment>
<dbReference type="InterPro" id="IPR036291">
    <property type="entry name" value="NAD(P)-bd_dom_sf"/>
</dbReference>
<accession>A0A369A7Q6</accession>
<proteinExistence type="predicted"/>
<evidence type="ECO:0000313" key="2">
    <source>
        <dbReference type="EMBL" id="RCX05392.1"/>
    </source>
</evidence>
<dbReference type="AlphaFoldDB" id="A0A369A7Q6"/>
<dbReference type="EMBL" id="QPJS01000001">
    <property type="protein sequence ID" value="RCX05392.1"/>
    <property type="molecule type" value="Genomic_DNA"/>
</dbReference>
<dbReference type="Pfam" id="PF13460">
    <property type="entry name" value="NAD_binding_10"/>
    <property type="match status" value="1"/>
</dbReference>
<sequence length="228" mass="25821">MNICIHVIELSLMKALVIGATGAVGSEVVKQLLEAKNWKLVRVLARSPQTFTHNRLEWHQGNLQNDEFISAHLDEITHIFMCIGTTKKKTSDKEEYKAIDYGIPVRTAELAERTDVFHMLVVSAIGANPKSPVFYSKLKGEMERDVSASAVPRIDFFRPSTIIAYRDEKRPFEELAIRIDRLLAPIIPLRYKAVHAAQIAKAMLIKATEIDEGRYIVSNKEIHQISKL</sequence>
<evidence type="ECO:0000259" key="1">
    <source>
        <dbReference type="Pfam" id="PF13460"/>
    </source>
</evidence>
<keyword evidence="3" id="KW-1185">Reference proteome</keyword>
<dbReference type="SUPFAM" id="SSF51735">
    <property type="entry name" value="NAD(P)-binding Rossmann-fold domains"/>
    <property type="match status" value="1"/>
</dbReference>
<dbReference type="PANTHER" id="PTHR14097">
    <property type="entry name" value="OXIDOREDUCTASE HTATIP2"/>
    <property type="match status" value="1"/>
</dbReference>
<protein>
    <submittedName>
        <fullName evidence="2">Uncharacterized protein YbjT (DUF2867 family)</fullName>
    </submittedName>
</protein>